<dbReference type="RefSeq" id="WP_092903743.1">
    <property type="nucleotide sequence ID" value="NZ_FOZS01000002.1"/>
</dbReference>
<dbReference type="EMBL" id="FOZS01000002">
    <property type="protein sequence ID" value="SFS63258.1"/>
    <property type="molecule type" value="Genomic_DNA"/>
</dbReference>
<dbReference type="AlphaFoldDB" id="A0A1I6RFL2"/>
<feature type="coiled-coil region" evidence="1">
    <location>
        <begin position="6"/>
        <end position="67"/>
    </location>
</feature>
<keyword evidence="3" id="KW-1185">Reference proteome</keyword>
<protein>
    <submittedName>
        <fullName evidence="2">Uncharacterized protein</fullName>
    </submittedName>
</protein>
<reference evidence="3" key="1">
    <citation type="submission" date="2016-10" db="EMBL/GenBank/DDBJ databases">
        <authorList>
            <person name="Varghese N."/>
            <person name="Submissions S."/>
        </authorList>
    </citation>
    <scope>NUCLEOTIDE SEQUENCE [LARGE SCALE GENOMIC DNA]</scope>
    <source>
        <strain evidence="3">DSM 22427</strain>
    </source>
</reference>
<keyword evidence="1" id="KW-0175">Coiled coil</keyword>
<evidence type="ECO:0000256" key="1">
    <source>
        <dbReference type="SAM" id="Coils"/>
    </source>
</evidence>
<evidence type="ECO:0000313" key="3">
    <source>
        <dbReference type="Proteomes" id="UP000199199"/>
    </source>
</evidence>
<gene>
    <name evidence="2" type="ORF">SAMN04488556_1746</name>
</gene>
<evidence type="ECO:0000313" key="2">
    <source>
        <dbReference type="EMBL" id="SFS63258.1"/>
    </source>
</evidence>
<dbReference type="Proteomes" id="UP000199199">
    <property type="component" value="Unassembled WGS sequence"/>
</dbReference>
<proteinExistence type="predicted"/>
<accession>A0A1I6RFL2</accession>
<sequence>MRTQDIERTAAQLRRVTRQAEQIVDEARTIDDAGFDVSSAAKILEQQQELADDLAQAMANYNALLARANSVAPEQQTWIPGRDAFALTHDESSTDVEIAYSAPESIDAADVVVTLDGQEIDPFATETIADGDTATVDVSGAEELVVEWTAEEDRLDEIDLRDWTEILDDAEADTPEFKCSTMELPEHDLSSTARTFSTSLDVSTEG</sequence>
<organism evidence="2 3">
    <name type="scientific">Halostagnicola kamekurae</name>
    <dbReference type="NCBI Taxonomy" id="619731"/>
    <lineage>
        <taxon>Archaea</taxon>
        <taxon>Methanobacteriati</taxon>
        <taxon>Methanobacteriota</taxon>
        <taxon>Stenosarchaea group</taxon>
        <taxon>Halobacteria</taxon>
        <taxon>Halobacteriales</taxon>
        <taxon>Natrialbaceae</taxon>
        <taxon>Halostagnicola</taxon>
    </lineage>
</organism>
<name>A0A1I6RFL2_9EURY</name>